<dbReference type="OrthoDB" id="9803027at2"/>
<dbReference type="InterPro" id="IPR024403">
    <property type="entry name" value="DHOase_cat"/>
</dbReference>
<dbReference type="FunCoup" id="A0A2I1DMK9">
    <property type="interactions" value="490"/>
</dbReference>
<dbReference type="GO" id="GO:0006145">
    <property type="term" value="P:purine nucleobase catabolic process"/>
    <property type="evidence" value="ECO:0007669"/>
    <property type="project" value="TreeGrafter"/>
</dbReference>
<evidence type="ECO:0000259" key="4">
    <source>
        <dbReference type="Pfam" id="PF12890"/>
    </source>
</evidence>
<dbReference type="CDD" id="cd01317">
    <property type="entry name" value="DHOase_IIa"/>
    <property type="match status" value="1"/>
</dbReference>
<feature type="domain" description="Amidohydrolase 3" evidence="3">
    <location>
        <begin position="327"/>
        <end position="422"/>
    </location>
</feature>
<reference evidence="5 6" key="1">
    <citation type="submission" date="2017-03" db="EMBL/GenBank/DDBJ databases">
        <title>Draft genime sequence of the acidophilic sulfur-oxidizing bacterium Acidithiobacillus sp. SH, isolated from seawater.</title>
        <authorList>
            <person name="Sharmin S."/>
            <person name="Tokuhisa M."/>
            <person name="Kanao T."/>
            <person name="Kamimura K."/>
        </authorList>
    </citation>
    <scope>NUCLEOTIDE SEQUENCE [LARGE SCALE GENOMIC DNA]</scope>
    <source>
        <strain evidence="5 6">SH</strain>
    </source>
</reference>
<evidence type="ECO:0000256" key="2">
    <source>
        <dbReference type="ARBA" id="ARBA00022975"/>
    </source>
</evidence>
<dbReference type="InParanoid" id="A0A2I1DMK9"/>
<dbReference type="Gene3D" id="3.20.20.140">
    <property type="entry name" value="Metal-dependent hydrolases"/>
    <property type="match status" value="1"/>
</dbReference>
<dbReference type="GO" id="GO:0004038">
    <property type="term" value="F:allantoinase activity"/>
    <property type="evidence" value="ECO:0007669"/>
    <property type="project" value="TreeGrafter"/>
</dbReference>
<dbReference type="InterPro" id="IPR050138">
    <property type="entry name" value="DHOase/Allantoinase_Hydrolase"/>
</dbReference>
<dbReference type="SUPFAM" id="SSF51338">
    <property type="entry name" value="Composite domain of metallo-dependent hydrolases"/>
    <property type="match status" value="1"/>
</dbReference>
<name>A0A2I1DMK9_9PROT</name>
<keyword evidence="2" id="KW-0665">Pyrimidine biosynthesis</keyword>
<protein>
    <submittedName>
        <fullName evidence="5">Dihydroorotase</fullName>
    </submittedName>
</protein>
<proteinExistence type="predicted"/>
<dbReference type="Proteomes" id="UP000234329">
    <property type="component" value="Unassembled WGS sequence"/>
</dbReference>
<dbReference type="Gene3D" id="2.30.40.10">
    <property type="entry name" value="Urease, subunit C, domain 1"/>
    <property type="match status" value="1"/>
</dbReference>
<dbReference type="PANTHER" id="PTHR43668">
    <property type="entry name" value="ALLANTOINASE"/>
    <property type="match status" value="1"/>
</dbReference>
<accession>A0A2I1DMK9</accession>
<dbReference type="InterPro" id="IPR004722">
    <property type="entry name" value="DHOase"/>
</dbReference>
<keyword evidence="1" id="KW-0862">Zinc</keyword>
<keyword evidence="6" id="KW-1185">Reference proteome</keyword>
<dbReference type="InterPro" id="IPR013108">
    <property type="entry name" value="Amidohydro_3"/>
</dbReference>
<dbReference type="GO" id="GO:0006221">
    <property type="term" value="P:pyrimidine nucleotide biosynthetic process"/>
    <property type="evidence" value="ECO:0007669"/>
    <property type="project" value="UniProtKB-KW"/>
</dbReference>
<dbReference type="Pfam" id="PF07969">
    <property type="entry name" value="Amidohydro_3"/>
    <property type="match status" value="1"/>
</dbReference>
<sequence>MRRIIRNVRVLDPVDGFDAITDLGIADGKITTRGPIPRDFHAEEILDATGLVACPGFIESSFQGHSPGHGRDGDLASELRAAVAGGVTRVVLRPDTQPVADTPAVLQEQRLMAESLGLARVHGSGALSMGLQGQALSEMAALQEAGALVFSQAKEPIRNAALLRLALSYAADLGCPVLLHSEDADLAAQGVMNESGLSMRLGLPGRSATAELVGIQRDLAVAALSACPVFFPHLSTAAAVAAVQAARQRGEAAHCGVSIHHLLLSEQDVGYFNVHAKVLPPLRSLAERDALRRAVAAGEVAAISSDHCSWGIDREGMTFMQAPFGISAVEWLLPLTLRLVDDGLITLMDALKLLSSGPAKALGLPPPTLQVGSAADICLFDPDAGFTLNPVSGASRGRNLPYAQWDLRGRVRYTLVGGSVVYRG</sequence>
<dbReference type="SUPFAM" id="SSF51556">
    <property type="entry name" value="Metallo-dependent hydrolases"/>
    <property type="match status" value="1"/>
</dbReference>
<dbReference type="GO" id="GO:0046872">
    <property type="term" value="F:metal ion binding"/>
    <property type="evidence" value="ECO:0007669"/>
    <property type="project" value="InterPro"/>
</dbReference>
<comment type="caution">
    <text evidence="5">The sequence shown here is derived from an EMBL/GenBank/DDBJ whole genome shotgun (WGS) entry which is preliminary data.</text>
</comment>
<dbReference type="EMBL" id="MXAV01000025">
    <property type="protein sequence ID" value="PKY11116.1"/>
    <property type="molecule type" value="Genomic_DNA"/>
</dbReference>
<organism evidence="5 6">
    <name type="scientific">Acidithiobacillus marinus</name>
    <dbReference type="NCBI Taxonomy" id="187490"/>
    <lineage>
        <taxon>Bacteria</taxon>
        <taxon>Pseudomonadati</taxon>
        <taxon>Pseudomonadota</taxon>
        <taxon>Acidithiobacillia</taxon>
        <taxon>Acidithiobacillales</taxon>
        <taxon>Acidithiobacillaceae</taxon>
        <taxon>Acidithiobacillus</taxon>
    </lineage>
</organism>
<evidence type="ECO:0000313" key="6">
    <source>
        <dbReference type="Proteomes" id="UP000234329"/>
    </source>
</evidence>
<dbReference type="PANTHER" id="PTHR43668:SF2">
    <property type="entry name" value="ALLANTOINASE"/>
    <property type="match status" value="1"/>
</dbReference>
<dbReference type="Pfam" id="PF12890">
    <property type="entry name" value="DHOase"/>
    <property type="match status" value="1"/>
</dbReference>
<evidence type="ECO:0000313" key="5">
    <source>
        <dbReference type="EMBL" id="PKY11116.1"/>
    </source>
</evidence>
<evidence type="ECO:0000256" key="1">
    <source>
        <dbReference type="ARBA" id="ARBA00022833"/>
    </source>
</evidence>
<gene>
    <name evidence="5" type="ORF">B1757_06340</name>
</gene>
<evidence type="ECO:0000259" key="3">
    <source>
        <dbReference type="Pfam" id="PF07969"/>
    </source>
</evidence>
<feature type="domain" description="Dihydroorotase catalytic" evidence="4">
    <location>
        <begin position="79"/>
        <end position="236"/>
    </location>
</feature>
<dbReference type="GO" id="GO:0005737">
    <property type="term" value="C:cytoplasm"/>
    <property type="evidence" value="ECO:0007669"/>
    <property type="project" value="TreeGrafter"/>
</dbReference>
<dbReference type="InterPro" id="IPR032466">
    <property type="entry name" value="Metal_Hydrolase"/>
</dbReference>
<dbReference type="InterPro" id="IPR011059">
    <property type="entry name" value="Metal-dep_hydrolase_composite"/>
</dbReference>
<dbReference type="GO" id="GO:0004151">
    <property type="term" value="F:dihydroorotase activity"/>
    <property type="evidence" value="ECO:0007669"/>
    <property type="project" value="InterPro"/>
</dbReference>
<dbReference type="AlphaFoldDB" id="A0A2I1DMK9"/>